<evidence type="ECO:0000256" key="1">
    <source>
        <dbReference type="PROSITE-ProRule" id="PRU00042"/>
    </source>
</evidence>
<accession>A0A813VVN8</accession>
<dbReference type="GO" id="GO:0008270">
    <property type="term" value="F:zinc ion binding"/>
    <property type="evidence" value="ECO:0007669"/>
    <property type="project" value="UniProtKB-KW"/>
</dbReference>
<evidence type="ECO:0000259" key="3">
    <source>
        <dbReference type="PROSITE" id="PS50157"/>
    </source>
</evidence>
<dbReference type="PROSITE" id="PS50157">
    <property type="entry name" value="ZINC_FINGER_C2H2_2"/>
    <property type="match status" value="2"/>
</dbReference>
<dbReference type="EMBL" id="CAJNOK010005013">
    <property type="protein sequence ID" value="CAF0957444.1"/>
    <property type="molecule type" value="Genomic_DNA"/>
</dbReference>
<feature type="compositionally biased region" description="Low complexity" evidence="2">
    <location>
        <begin position="711"/>
        <end position="723"/>
    </location>
</feature>
<feature type="domain" description="C2H2-type" evidence="3">
    <location>
        <begin position="673"/>
        <end position="704"/>
    </location>
</feature>
<keyword evidence="8" id="KW-1185">Reference proteome</keyword>
<dbReference type="PROSITE" id="PS00028">
    <property type="entry name" value="ZINC_FINGER_C2H2_1"/>
    <property type="match status" value="6"/>
</dbReference>
<dbReference type="AlphaFoldDB" id="A0A813VVN8"/>
<dbReference type="Proteomes" id="UP000681722">
    <property type="component" value="Unassembled WGS sequence"/>
</dbReference>
<feature type="region of interest" description="Disordered" evidence="2">
    <location>
        <begin position="701"/>
        <end position="723"/>
    </location>
</feature>
<evidence type="ECO:0000313" key="5">
    <source>
        <dbReference type="EMBL" id="CAF0957444.1"/>
    </source>
</evidence>
<dbReference type="Proteomes" id="UP000682733">
    <property type="component" value="Unassembled WGS sequence"/>
</dbReference>
<dbReference type="EMBL" id="CAJOBC010000873">
    <property type="protein sequence ID" value="CAF3634753.1"/>
    <property type="molecule type" value="Genomic_DNA"/>
</dbReference>
<feature type="compositionally biased region" description="Polar residues" evidence="2">
    <location>
        <begin position="417"/>
        <end position="442"/>
    </location>
</feature>
<dbReference type="Proteomes" id="UP000663829">
    <property type="component" value="Unassembled WGS sequence"/>
</dbReference>
<feature type="region of interest" description="Disordered" evidence="2">
    <location>
        <begin position="65"/>
        <end position="132"/>
    </location>
</feature>
<evidence type="ECO:0000313" key="6">
    <source>
        <dbReference type="EMBL" id="CAF3634753.1"/>
    </source>
</evidence>
<evidence type="ECO:0000313" key="4">
    <source>
        <dbReference type="EMBL" id="CAF0847096.1"/>
    </source>
</evidence>
<dbReference type="PANTHER" id="PTHR21190:SF1">
    <property type="entry name" value="GH10077P"/>
    <property type="match status" value="1"/>
</dbReference>
<organism evidence="4 8">
    <name type="scientific">Didymodactylos carnosus</name>
    <dbReference type="NCBI Taxonomy" id="1234261"/>
    <lineage>
        <taxon>Eukaryota</taxon>
        <taxon>Metazoa</taxon>
        <taxon>Spiralia</taxon>
        <taxon>Gnathifera</taxon>
        <taxon>Rotifera</taxon>
        <taxon>Eurotatoria</taxon>
        <taxon>Bdelloidea</taxon>
        <taxon>Philodinida</taxon>
        <taxon>Philodinidae</taxon>
        <taxon>Didymodactylos</taxon>
    </lineage>
</organism>
<dbReference type="EMBL" id="CAJNOQ010000873">
    <property type="protein sequence ID" value="CAF0847096.1"/>
    <property type="molecule type" value="Genomic_DNA"/>
</dbReference>
<dbReference type="OrthoDB" id="10020956at2759"/>
<proteinExistence type="predicted"/>
<reference evidence="4" key="1">
    <citation type="submission" date="2021-02" db="EMBL/GenBank/DDBJ databases">
        <authorList>
            <person name="Nowell W R."/>
        </authorList>
    </citation>
    <scope>NUCLEOTIDE SEQUENCE</scope>
</reference>
<dbReference type="InterPro" id="IPR013087">
    <property type="entry name" value="Znf_C2H2_type"/>
</dbReference>
<feature type="compositionally biased region" description="Acidic residues" evidence="2">
    <location>
        <begin position="144"/>
        <end position="155"/>
    </location>
</feature>
<feature type="compositionally biased region" description="Polar residues" evidence="2">
    <location>
        <begin position="117"/>
        <end position="132"/>
    </location>
</feature>
<evidence type="ECO:0000256" key="2">
    <source>
        <dbReference type="SAM" id="MobiDB-lite"/>
    </source>
</evidence>
<feature type="compositionally biased region" description="Low complexity" evidence="2">
    <location>
        <begin position="640"/>
        <end position="657"/>
    </location>
</feature>
<gene>
    <name evidence="4" type="ORF">GPM918_LOCUS5874</name>
    <name evidence="5" type="ORF">OVA965_LOCUS12457</name>
    <name evidence="6" type="ORF">SRO942_LOCUS5874</name>
    <name evidence="7" type="ORF">TMI583_LOCUS12461</name>
</gene>
<feature type="region of interest" description="Disordered" evidence="2">
    <location>
        <begin position="924"/>
        <end position="957"/>
    </location>
</feature>
<name>A0A813VVN8_9BILA</name>
<keyword evidence="1" id="KW-0479">Metal-binding</keyword>
<feature type="compositionally biased region" description="Polar residues" evidence="2">
    <location>
        <begin position="205"/>
        <end position="226"/>
    </location>
</feature>
<sequence>MNDNDDINNIIIIVPTPILEHEQNPVSPTTTPLNQNSINNCDSLANNNADDTCSSSDQHENLRNSILNKNSNRRKQSKPNRLAANDRADALPSTTNTTPSADQTDLASPKSLETESESPTLKASTSENESSGYHTLYHVAASMIEDEEEEEEERDTCDRISLNCEDGSCDTSRSPSSYMPEEHYAMEDIINRTSEKQQRQRRNTTDMNGEQQERNVSSSSSAPTNNNHDEEEEVLDFSLKEKSKTSNGSLARTVHGKINTSSKAFKKSHHNQLSQIKSMSNNMIVNGMKRQQHEPKKIFHADAFCAICRKEFCNKYFLKTHLANKHGIFDQSSSPTATTTTTTLTDSPPNSLTVISTLLNANDINDLNDLSSHRRLSSPSSMIIDEDEGLVVGNETENETDLPSHCLDDGTNSTCSVGGTNSGNDGSILNTSLSGTPTSKSSAKLPEDFCDLCQKHFCNKYYLRKHKLDVHGVYTDCNIKPYKRIDNSTKNSQQSQQQQPQNTSQIQSSSSTTTQQNTSIISTNVPVTPQAFSNVSFNSEHLFISVVENAGAYTVAAEKVKESSVQQSLGLLLNPIFSPLIPQLPSNFASLKRDQTTSSTTSTSSSNVLEAAQYLTVASDVANAFASQLLASAATANTISTSTTNGTNTSSTTPATNKYSRESLDSNTNENISTCYLCGKKFQSNDFLHLHMINKHGLHSGEPGSIISSDHSQQQHQQKTTKPLKQLSKIKLEPNETLTTTTTSVVIKSPQPNLLTTTSNSTSQATPVISGIVDTYFAAKMADRVSCDVCHKQVCNKYFLKTHKLKVHGASVIENGASNDDYPSIKSEPQIPVTTKLENENTPLIFDINSTSAQSQQQSAEPGAILVVPSPDELTSAVSGFYDRNNGIDETFEEIQCDVCSKPFKSKFLLHVHLSNVHGIQQQSAKTVTENETISTTSTTATKSSRRLSNNNSKSKSTPQVQLRVTCQVCKKELCNKYFLRAHMSNVHNISLDDLRLMSVSSSTSSSSTSNTSISKLSNTNHRKSLSSSAQNISLTSIIPQTTTIIVPPTKPSIMKAEHSQSLSPATLKCELSVSDGDEDEQQQNQEGEKLTNGIHRKYSTEVDFNQDEKGLKTNTDLLLSMQPFLVESDDDLYKDLFVPCMVYLPVKSKLTKPLQVSLKLKPVDALSGAEQTT</sequence>
<feature type="region of interest" description="Disordered" evidence="2">
    <location>
        <begin position="144"/>
        <end position="180"/>
    </location>
</feature>
<dbReference type="Proteomes" id="UP000677228">
    <property type="component" value="Unassembled WGS sequence"/>
</dbReference>
<evidence type="ECO:0000313" key="7">
    <source>
        <dbReference type="EMBL" id="CAF3730523.1"/>
    </source>
</evidence>
<dbReference type="EMBL" id="CAJOBA010005018">
    <property type="protein sequence ID" value="CAF3730523.1"/>
    <property type="molecule type" value="Genomic_DNA"/>
</dbReference>
<dbReference type="SMART" id="SM00355">
    <property type="entry name" value="ZnF_C2H2"/>
    <property type="match status" value="6"/>
</dbReference>
<dbReference type="SUPFAM" id="SSF57667">
    <property type="entry name" value="beta-beta-alpha zinc fingers"/>
    <property type="match status" value="1"/>
</dbReference>
<feature type="domain" description="C2H2-type" evidence="3">
    <location>
        <begin position="895"/>
        <end position="923"/>
    </location>
</feature>
<feature type="region of interest" description="Disordered" evidence="2">
    <location>
        <begin position="417"/>
        <end position="443"/>
    </location>
</feature>
<feature type="compositionally biased region" description="Polar residues" evidence="2">
    <location>
        <begin position="92"/>
        <end position="106"/>
    </location>
</feature>
<keyword evidence="1" id="KW-0862">Zinc</keyword>
<feature type="region of interest" description="Disordered" evidence="2">
    <location>
        <begin position="192"/>
        <end position="273"/>
    </location>
</feature>
<feature type="region of interest" description="Disordered" evidence="2">
    <location>
        <begin position="488"/>
        <end position="517"/>
    </location>
</feature>
<evidence type="ECO:0000313" key="8">
    <source>
        <dbReference type="Proteomes" id="UP000663829"/>
    </source>
</evidence>
<feature type="region of interest" description="Disordered" evidence="2">
    <location>
        <begin position="640"/>
        <end position="666"/>
    </location>
</feature>
<keyword evidence="1" id="KW-0863">Zinc-finger</keyword>
<feature type="region of interest" description="Disordered" evidence="2">
    <location>
        <begin position="1001"/>
        <end position="1030"/>
    </location>
</feature>
<dbReference type="PANTHER" id="PTHR21190">
    <property type="entry name" value="GH10077P"/>
    <property type="match status" value="1"/>
</dbReference>
<feature type="compositionally biased region" description="Low complexity" evidence="2">
    <location>
        <begin position="927"/>
        <end position="957"/>
    </location>
</feature>
<feature type="compositionally biased region" description="Low complexity" evidence="2">
    <location>
        <begin position="1001"/>
        <end position="1020"/>
    </location>
</feature>
<protein>
    <recommendedName>
        <fullName evidence="3">C2H2-type domain-containing protein</fullName>
    </recommendedName>
</protein>
<comment type="caution">
    <text evidence="4">The sequence shown here is derived from an EMBL/GenBank/DDBJ whole genome shotgun (WGS) entry which is preliminary data.</text>
</comment>
<dbReference type="InterPro" id="IPR036236">
    <property type="entry name" value="Znf_C2H2_sf"/>
</dbReference>